<sequence length="459" mass="51340">MSTFTKPLGRPCWQRLHPLSAAAALVLGMWASNAMAQQSVPPGDESTEEEPTSTEQGQTPLDESFGLKTHQEWVRETRRKALEDTKWDVQVRSYYLDREKYDDTDSTAWALGGSVGFKTGYFRERFAFGATGYGSAPLYAPDDKDGTLLLKPGQEAYAVLGELYGEFLVTEDIRLSLGRRAIDTPYINRNDSRMTPNTFQAATVQGLHGGDEGRPEWRWGGGYFDEIKERNSDDFVSMSRDAGATVERGVYALGGNYKMGDFSFGAVDYYSNDIINIFYTEAKYGVPLGEKTKLNFALQYSDQQATGDNLLRGDDFEARQWGAKAELGWRGALLTAGYTAASGDTNMQNPWSGYPGYTSVQVEDFNRDGEDAWLLRAAYNFQTVKGMSIYGLYVDGSTPEAPGQFAKDEYDFNWQWTIGEGVLKGLMLRLRYAHVEQSDPADTDLDDLRIMVYYDPPSL</sequence>
<evidence type="ECO:0000256" key="3">
    <source>
        <dbReference type="ARBA" id="ARBA00022729"/>
    </source>
</evidence>
<accession>A0ABS0B569</accession>
<gene>
    <name evidence="6" type="ORF">IU514_07285</name>
</gene>
<comment type="caution">
    <text evidence="6">The sequence shown here is derived from an EMBL/GenBank/DDBJ whole genome shotgun (WGS) entry which is preliminary data.</text>
</comment>
<comment type="similarity">
    <text evidence="1">Belongs to the outer membrane porin (Opr) (TC 1.B.25) family.</text>
</comment>
<dbReference type="RefSeq" id="WP_194930410.1">
    <property type="nucleotide sequence ID" value="NZ_JADLZT010000003.1"/>
</dbReference>
<name>A0ABS0B569_9GAMM</name>
<dbReference type="InterPro" id="IPR005318">
    <property type="entry name" value="OM_porin_bac"/>
</dbReference>
<organism evidence="6 7">
    <name type="scientific">Lysobacter niastensis</name>
    <dbReference type="NCBI Taxonomy" id="380629"/>
    <lineage>
        <taxon>Bacteria</taxon>
        <taxon>Pseudomonadati</taxon>
        <taxon>Pseudomonadota</taxon>
        <taxon>Gammaproteobacteria</taxon>
        <taxon>Lysobacterales</taxon>
        <taxon>Lysobacteraceae</taxon>
        <taxon>Lysobacter</taxon>
    </lineage>
</organism>
<dbReference type="PANTHER" id="PTHR34596">
    <property type="entry name" value="CHITOPORIN"/>
    <property type="match status" value="1"/>
</dbReference>
<dbReference type="InterPro" id="IPR023614">
    <property type="entry name" value="Porin_dom_sf"/>
</dbReference>
<evidence type="ECO:0000256" key="4">
    <source>
        <dbReference type="SAM" id="MobiDB-lite"/>
    </source>
</evidence>
<dbReference type="Proteomes" id="UP001429984">
    <property type="component" value="Unassembled WGS sequence"/>
</dbReference>
<keyword evidence="2" id="KW-0813">Transport</keyword>
<dbReference type="Gene3D" id="2.40.160.10">
    <property type="entry name" value="Porin"/>
    <property type="match status" value="1"/>
</dbReference>
<proteinExistence type="inferred from homology"/>
<dbReference type="EMBL" id="JADLZT010000003">
    <property type="protein sequence ID" value="MBF6023828.1"/>
    <property type="molecule type" value="Genomic_DNA"/>
</dbReference>
<feature type="region of interest" description="Disordered" evidence="4">
    <location>
        <begin position="36"/>
        <end position="62"/>
    </location>
</feature>
<evidence type="ECO:0000256" key="1">
    <source>
        <dbReference type="ARBA" id="ARBA00009075"/>
    </source>
</evidence>
<feature type="signal peptide" evidence="5">
    <location>
        <begin position="1"/>
        <end position="36"/>
    </location>
</feature>
<evidence type="ECO:0000256" key="5">
    <source>
        <dbReference type="SAM" id="SignalP"/>
    </source>
</evidence>
<evidence type="ECO:0000313" key="7">
    <source>
        <dbReference type="Proteomes" id="UP001429984"/>
    </source>
</evidence>
<protein>
    <submittedName>
        <fullName evidence="6">Outer membrane porin, OprD family</fullName>
    </submittedName>
</protein>
<feature type="chain" id="PRO_5045479928" evidence="5">
    <location>
        <begin position="37"/>
        <end position="459"/>
    </location>
</feature>
<reference evidence="6 7" key="1">
    <citation type="submission" date="2020-11" db="EMBL/GenBank/DDBJ databases">
        <title>Draft Genome Sequence and Secondary Metabolite Biosynthetic Potential of the Lysobacter niastensis Type strain DSM 18481.</title>
        <authorList>
            <person name="Turrini P."/>
            <person name="Artuso I."/>
            <person name="Tescari M."/>
            <person name="Lugli G.A."/>
            <person name="Frangipani E."/>
            <person name="Ventura M."/>
            <person name="Visca P."/>
        </authorList>
    </citation>
    <scope>NUCLEOTIDE SEQUENCE [LARGE SCALE GENOMIC DNA]</scope>
    <source>
        <strain evidence="6 7">DSM 18481</strain>
    </source>
</reference>
<dbReference type="PANTHER" id="PTHR34596:SF2">
    <property type="entry name" value="CHITOPORIN"/>
    <property type="match status" value="1"/>
</dbReference>
<keyword evidence="7" id="KW-1185">Reference proteome</keyword>
<evidence type="ECO:0000313" key="6">
    <source>
        <dbReference type="EMBL" id="MBF6023828.1"/>
    </source>
</evidence>
<keyword evidence="3 5" id="KW-0732">Signal</keyword>
<evidence type="ECO:0000256" key="2">
    <source>
        <dbReference type="ARBA" id="ARBA00022448"/>
    </source>
</evidence>
<dbReference type="Pfam" id="PF03573">
    <property type="entry name" value="OprD"/>
    <property type="match status" value="1"/>
</dbReference>